<feature type="region of interest" description="Disordered" evidence="3">
    <location>
        <begin position="32"/>
        <end position="72"/>
    </location>
</feature>
<dbReference type="InterPro" id="IPR002491">
    <property type="entry name" value="ABC_transptr_periplasmic_BD"/>
</dbReference>
<sequence length="339" mass="36068">MKNTRLWSRIGAWALVALLALGLAACGGNNNAATPSASPSAPAATQASPSASPSASGAAEESPAPEKTVYPLTLKDSTGTDVVFEQAPERIVAIAPSETETLFAIGAGAKVVGVDNYSDYPEEAKAIEKVGDLKTNTEALLAAKPDVVFANGGIQSQVVEELRKLNVKVFASDPKTLEQVMEKIETVGQILDLQSGAAEVTATMREELKQVTDALQGVTPKKVYMEFSPGWTVGSGEYMDEVLTLAGGDNISKEKSGWFEVDPEAVIKANPAVIIYASNDEFDLGILKAIQERPGFDRIDAMKNKQLFPVDDNSISRVGPRLTKVLHEMAKAIHPDKVK</sequence>
<evidence type="ECO:0000256" key="1">
    <source>
        <dbReference type="ARBA" id="ARBA00008814"/>
    </source>
</evidence>
<name>A0ABV8S4K1_9BACL</name>
<evidence type="ECO:0000256" key="4">
    <source>
        <dbReference type="SAM" id="SignalP"/>
    </source>
</evidence>
<dbReference type="EMBL" id="JBHSED010000001">
    <property type="protein sequence ID" value="MFC4301853.1"/>
    <property type="molecule type" value="Genomic_DNA"/>
</dbReference>
<protein>
    <submittedName>
        <fullName evidence="6">ABC transporter substrate-binding protein</fullName>
    </submittedName>
</protein>
<feature type="domain" description="Fe/B12 periplasmic-binding" evidence="5">
    <location>
        <begin position="90"/>
        <end position="337"/>
    </location>
</feature>
<feature type="compositionally biased region" description="Low complexity" evidence="3">
    <location>
        <begin position="32"/>
        <end position="62"/>
    </location>
</feature>
<evidence type="ECO:0000313" key="6">
    <source>
        <dbReference type="EMBL" id="MFC4301853.1"/>
    </source>
</evidence>
<dbReference type="PANTHER" id="PTHR30535">
    <property type="entry name" value="VITAMIN B12-BINDING PROTEIN"/>
    <property type="match status" value="1"/>
</dbReference>
<dbReference type="NCBIfam" id="NF038402">
    <property type="entry name" value="TroA_like"/>
    <property type="match status" value="1"/>
</dbReference>
<evidence type="ECO:0000313" key="7">
    <source>
        <dbReference type="Proteomes" id="UP001595755"/>
    </source>
</evidence>
<dbReference type="PROSITE" id="PS51257">
    <property type="entry name" value="PROKAR_LIPOPROTEIN"/>
    <property type="match status" value="1"/>
</dbReference>
<gene>
    <name evidence="6" type="ORF">ACFO1S_00200</name>
</gene>
<keyword evidence="2 4" id="KW-0732">Signal</keyword>
<feature type="chain" id="PRO_5047067489" evidence="4">
    <location>
        <begin position="33"/>
        <end position="339"/>
    </location>
</feature>
<dbReference type="SUPFAM" id="SSF53807">
    <property type="entry name" value="Helical backbone' metal receptor"/>
    <property type="match status" value="1"/>
</dbReference>
<organism evidence="6 7">
    <name type="scientific">Cohnella boryungensis</name>
    <dbReference type="NCBI Taxonomy" id="768479"/>
    <lineage>
        <taxon>Bacteria</taxon>
        <taxon>Bacillati</taxon>
        <taxon>Bacillota</taxon>
        <taxon>Bacilli</taxon>
        <taxon>Bacillales</taxon>
        <taxon>Paenibacillaceae</taxon>
        <taxon>Cohnella</taxon>
    </lineage>
</organism>
<keyword evidence="7" id="KW-1185">Reference proteome</keyword>
<comment type="caution">
    <text evidence="6">The sequence shown here is derived from an EMBL/GenBank/DDBJ whole genome shotgun (WGS) entry which is preliminary data.</text>
</comment>
<dbReference type="CDD" id="cd01143">
    <property type="entry name" value="YvrC"/>
    <property type="match status" value="1"/>
</dbReference>
<dbReference type="InterPro" id="IPR054828">
    <property type="entry name" value="Vit_B12_bind_prot"/>
</dbReference>
<dbReference type="InterPro" id="IPR050902">
    <property type="entry name" value="ABC_Transporter_SBP"/>
</dbReference>
<feature type="signal peptide" evidence="4">
    <location>
        <begin position="1"/>
        <end position="32"/>
    </location>
</feature>
<evidence type="ECO:0000256" key="3">
    <source>
        <dbReference type="SAM" id="MobiDB-lite"/>
    </source>
</evidence>
<dbReference type="Pfam" id="PF01497">
    <property type="entry name" value="Peripla_BP_2"/>
    <property type="match status" value="1"/>
</dbReference>
<accession>A0ABV8S4K1</accession>
<evidence type="ECO:0000256" key="2">
    <source>
        <dbReference type="ARBA" id="ARBA00022729"/>
    </source>
</evidence>
<dbReference type="PANTHER" id="PTHR30535:SF34">
    <property type="entry name" value="MOLYBDATE-BINDING PROTEIN MOLA"/>
    <property type="match status" value="1"/>
</dbReference>
<comment type="similarity">
    <text evidence="1">Belongs to the bacterial solute-binding protein 8 family.</text>
</comment>
<dbReference type="Proteomes" id="UP001595755">
    <property type="component" value="Unassembled WGS sequence"/>
</dbReference>
<dbReference type="Gene3D" id="3.40.50.1980">
    <property type="entry name" value="Nitrogenase molybdenum iron protein domain"/>
    <property type="match status" value="2"/>
</dbReference>
<evidence type="ECO:0000259" key="5">
    <source>
        <dbReference type="PROSITE" id="PS50983"/>
    </source>
</evidence>
<reference evidence="7" key="1">
    <citation type="journal article" date="2019" name="Int. J. Syst. Evol. Microbiol.">
        <title>The Global Catalogue of Microorganisms (GCM) 10K type strain sequencing project: providing services to taxonomists for standard genome sequencing and annotation.</title>
        <authorList>
            <consortium name="The Broad Institute Genomics Platform"/>
            <consortium name="The Broad Institute Genome Sequencing Center for Infectious Disease"/>
            <person name="Wu L."/>
            <person name="Ma J."/>
        </authorList>
    </citation>
    <scope>NUCLEOTIDE SEQUENCE [LARGE SCALE GENOMIC DNA]</scope>
    <source>
        <strain evidence="7">CGMCC 4.1641</strain>
    </source>
</reference>
<dbReference type="RefSeq" id="WP_204604674.1">
    <property type="nucleotide sequence ID" value="NZ_JBHSED010000001.1"/>
</dbReference>
<proteinExistence type="inferred from homology"/>
<dbReference type="PROSITE" id="PS50983">
    <property type="entry name" value="FE_B12_PBP"/>
    <property type="match status" value="1"/>
</dbReference>